<feature type="coiled-coil region" evidence="1">
    <location>
        <begin position="15"/>
        <end position="63"/>
    </location>
</feature>
<dbReference type="InterPro" id="IPR057251">
    <property type="entry name" value="FP_C"/>
</dbReference>
<feature type="domain" description="FP protein C-terminal" evidence="2">
    <location>
        <begin position="159"/>
        <end position="210"/>
    </location>
</feature>
<dbReference type="Proteomes" id="UP000694846">
    <property type="component" value="Unplaced"/>
</dbReference>
<dbReference type="Gene3D" id="1.20.5.340">
    <property type="match status" value="1"/>
</dbReference>
<protein>
    <submittedName>
        <fullName evidence="4">Uncharacterized protein LOC112687204</fullName>
    </submittedName>
</protein>
<dbReference type="GeneID" id="112687204"/>
<sequence length="210" mass="24164">MGDLIKSVNFMSLQFDDFNKKLESTLTELKQLKKENEIIKADNSRLSNEILEIKHKLDTIEQQNLGISVEINGIPKSNNENCIAVVQSIVKQLNINATVTEATRIILSDNKIPIIVEKLDTIDMRRDLIRANKVKKLNANMLSNNWSTDNKIYINERLTKEKRILYSKTRAAAKVSNFKFVWINNADILARKDEHSKIIRIRSSTDLNKL</sequence>
<gene>
    <name evidence="4" type="primary">LOC112687204</name>
</gene>
<proteinExistence type="predicted"/>
<reference evidence="4" key="1">
    <citation type="submission" date="2025-08" db="UniProtKB">
        <authorList>
            <consortium name="RefSeq"/>
        </authorList>
    </citation>
    <scope>IDENTIFICATION</scope>
    <source>
        <tissue evidence="4">Whole body</tissue>
    </source>
</reference>
<keyword evidence="3" id="KW-1185">Reference proteome</keyword>
<organism evidence="3 4">
    <name type="scientific">Sipha flava</name>
    <name type="common">yellow sugarcane aphid</name>
    <dbReference type="NCBI Taxonomy" id="143950"/>
    <lineage>
        <taxon>Eukaryota</taxon>
        <taxon>Metazoa</taxon>
        <taxon>Ecdysozoa</taxon>
        <taxon>Arthropoda</taxon>
        <taxon>Hexapoda</taxon>
        <taxon>Insecta</taxon>
        <taxon>Pterygota</taxon>
        <taxon>Neoptera</taxon>
        <taxon>Paraneoptera</taxon>
        <taxon>Hemiptera</taxon>
        <taxon>Sternorrhyncha</taxon>
        <taxon>Aphidomorpha</taxon>
        <taxon>Aphidoidea</taxon>
        <taxon>Aphididae</taxon>
        <taxon>Sipha</taxon>
    </lineage>
</organism>
<name>A0A8B8FXP1_9HEMI</name>
<dbReference type="AlphaFoldDB" id="A0A8B8FXP1"/>
<dbReference type="OrthoDB" id="10069224at2759"/>
<evidence type="ECO:0000313" key="3">
    <source>
        <dbReference type="Proteomes" id="UP000694846"/>
    </source>
</evidence>
<keyword evidence="1" id="KW-0175">Coiled coil</keyword>
<dbReference type="Pfam" id="PF25298">
    <property type="entry name" value="Baculo_FP_2nd"/>
    <property type="match status" value="1"/>
</dbReference>
<evidence type="ECO:0000259" key="2">
    <source>
        <dbReference type="Pfam" id="PF25298"/>
    </source>
</evidence>
<evidence type="ECO:0000256" key="1">
    <source>
        <dbReference type="SAM" id="Coils"/>
    </source>
</evidence>
<evidence type="ECO:0000313" key="4">
    <source>
        <dbReference type="RefSeq" id="XP_025415577.1"/>
    </source>
</evidence>
<dbReference type="RefSeq" id="XP_025415577.1">
    <property type="nucleotide sequence ID" value="XM_025559792.1"/>
</dbReference>
<accession>A0A8B8FXP1</accession>